<keyword evidence="3" id="KW-1185">Reference proteome</keyword>
<dbReference type="PANTHER" id="PTHR42852:SF17">
    <property type="entry name" value="THIOREDOXIN-LIKE PROTEIN HI_1115"/>
    <property type="match status" value="1"/>
</dbReference>
<dbReference type="RefSeq" id="WP_068447665.1">
    <property type="nucleotide sequence ID" value="NZ_CP150660.1"/>
</dbReference>
<dbReference type="OrthoDB" id="9815205at2"/>
<dbReference type="SUPFAM" id="SSF52833">
    <property type="entry name" value="Thioredoxin-like"/>
    <property type="match status" value="1"/>
</dbReference>
<dbReference type="PROSITE" id="PS51352">
    <property type="entry name" value="THIOREDOXIN_2"/>
    <property type="match status" value="1"/>
</dbReference>
<sequence>MIKKALIALVFFINYTAVSQHFFKINYTAPEFKLWLTDGSKLTNKDIKGKVVVFKFWFTSCMPCLTDIPKLNDLVKEFDKRDDLLFIAPALDRKPVVEKLLKAHPFNFKIAYSAMDVSKKFNKQQVYPSYFIINKKGKIAYIDSGSKKSDINDLRKAIVKALK</sequence>
<dbReference type="InterPro" id="IPR013740">
    <property type="entry name" value="Redoxin"/>
</dbReference>
<dbReference type="InterPro" id="IPR013766">
    <property type="entry name" value="Thioredoxin_domain"/>
</dbReference>
<dbReference type="Pfam" id="PF08534">
    <property type="entry name" value="Redoxin"/>
    <property type="match status" value="1"/>
</dbReference>
<dbReference type="AlphaFoldDB" id="A0A176TEL0"/>
<organism evidence="2 3">
    <name type="scientific">Polaribacter atrinae</name>
    <dbReference type="NCBI Taxonomy" id="1333662"/>
    <lineage>
        <taxon>Bacteria</taxon>
        <taxon>Pseudomonadati</taxon>
        <taxon>Bacteroidota</taxon>
        <taxon>Flavobacteriia</taxon>
        <taxon>Flavobacteriales</taxon>
        <taxon>Flavobacteriaceae</taxon>
    </lineage>
</organism>
<dbReference type="InterPro" id="IPR036249">
    <property type="entry name" value="Thioredoxin-like_sf"/>
</dbReference>
<feature type="domain" description="Thioredoxin" evidence="1">
    <location>
        <begin position="23"/>
        <end position="163"/>
    </location>
</feature>
<dbReference type="EMBL" id="LVWE01000003">
    <property type="protein sequence ID" value="OAD46358.1"/>
    <property type="molecule type" value="Genomic_DNA"/>
</dbReference>
<accession>A0A176TEL0</accession>
<dbReference type="STRING" id="1333662.LPB303_02165"/>
<name>A0A176TEL0_9FLAO</name>
<protein>
    <recommendedName>
        <fullName evidence="1">Thioredoxin domain-containing protein</fullName>
    </recommendedName>
</protein>
<proteinExistence type="predicted"/>
<dbReference type="GO" id="GO:0016491">
    <property type="term" value="F:oxidoreductase activity"/>
    <property type="evidence" value="ECO:0007669"/>
    <property type="project" value="InterPro"/>
</dbReference>
<gene>
    <name evidence="2" type="ORF">LPB303_02165</name>
</gene>
<dbReference type="CDD" id="cd02966">
    <property type="entry name" value="TlpA_like_family"/>
    <property type="match status" value="1"/>
</dbReference>
<evidence type="ECO:0000313" key="3">
    <source>
        <dbReference type="Proteomes" id="UP000076923"/>
    </source>
</evidence>
<reference evidence="2 3" key="1">
    <citation type="submission" date="2016-02" db="EMBL/GenBank/DDBJ databases">
        <title>Draft genome sequence of Polaribacter atrinae KACC17473.</title>
        <authorList>
            <person name="Shin S.-K."/>
            <person name="Yi H."/>
        </authorList>
    </citation>
    <scope>NUCLEOTIDE SEQUENCE [LARGE SCALE GENOMIC DNA]</scope>
    <source>
        <strain evidence="2 3">KACC 17473</strain>
    </source>
</reference>
<dbReference type="InterPro" id="IPR050553">
    <property type="entry name" value="Thioredoxin_ResA/DsbE_sf"/>
</dbReference>
<dbReference type="Proteomes" id="UP000076923">
    <property type="component" value="Unassembled WGS sequence"/>
</dbReference>
<evidence type="ECO:0000259" key="1">
    <source>
        <dbReference type="PROSITE" id="PS51352"/>
    </source>
</evidence>
<dbReference type="Gene3D" id="3.40.30.10">
    <property type="entry name" value="Glutaredoxin"/>
    <property type="match status" value="1"/>
</dbReference>
<dbReference type="PANTHER" id="PTHR42852">
    <property type="entry name" value="THIOL:DISULFIDE INTERCHANGE PROTEIN DSBE"/>
    <property type="match status" value="1"/>
</dbReference>
<evidence type="ECO:0000313" key="2">
    <source>
        <dbReference type="EMBL" id="OAD46358.1"/>
    </source>
</evidence>
<comment type="caution">
    <text evidence="2">The sequence shown here is derived from an EMBL/GenBank/DDBJ whole genome shotgun (WGS) entry which is preliminary data.</text>
</comment>